<reference evidence="3 4" key="1">
    <citation type="submission" date="2020-07" db="EMBL/GenBank/DDBJ databases">
        <authorList>
            <person name="Feng H."/>
        </authorList>
    </citation>
    <scope>NUCLEOTIDE SEQUENCE [LARGE SCALE GENOMIC DNA]</scope>
    <source>
        <strain evidence="4">s-11</strain>
    </source>
</reference>
<dbReference type="AlphaFoldDB" id="A0A7W2AJ13"/>
<name>A0A7W2AJ13_9BACL</name>
<sequence>MPFKRKVFSLAVISFLLITGCTGHEKAPTPEPKPAPPASSVPPSHQQTPSPQQSTPGDKPAPINAKNKALVLEIKQRAQQGKILHYRFICGKSLIDSDVHQALGNPDTTESAGKGIYDTYKKQGLAFGFNHGLQIFDIRSYSAEIQKLTYRDITETLGRPSSVNSISHQKILVYKVNSKYQLKFIFNEPISGSTHLDHYSVFYPPAAVNNMAG</sequence>
<dbReference type="EMBL" id="JACEIP010000014">
    <property type="protein sequence ID" value="MBA4543299.1"/>
    <property type="molecule type" value="Genomic_DNA"/>
</dbReference>
<dbReference type="OrthoDB" id="9790935at2"/>
<keyword evidence="4" id="KW-1185">Reference proteome</keyword>
<dbReference type="Proteomes" id="UP000530514">
    <property type="component" value="Unassembled WGS sequence"/>
</dbReference>
<dbReference type="RefSeq" id="WP_052154016.1">
    <property type="nucleotide sequence ID" value="NZ_JACEIP010000014.1"/>
</dbReference>
<proteinExistence type="predicted"/>
<evidence type="ECO:0000313" key="3">
    <source>
        <dbReference type="EMBL" id="MBA4543299.1"/>
    </source>
</evidence>
<feature type="chain" id="PRO_5038581081" evidence="2">
    <location>
        <begin position="24"/>
        <end position="213"/>
    </location>
</feature>
<feature type="region of interest" description="Disordered" evidence="1">
    <location>
        <begin position="24"/>
        <end position="63"/>
    </location>
</feature>
<evidence type="ECO:0000256" key="2">
    <source>
        <dbReference type="SAM" id="SignalP"/>
    </source>
</evidence>
<dbReference type="Pfam" id="PF14172">
    <property type="entry name" value="DUF4309"/>
    <property type="match status" value="1"/>
</dbReference>
<feature type="signal peptide" evidence="2">
    <location>
        <begin position="1"/>
        <end position="23"/>
    </location>
</feature>
<gene>
    <name evidence="3" type="ORF">H1164_10370</name>
</gene>
<organism evidence="3 4">
    <name type="scientific">Thermoactinomyces daqus</name>
    <dbReference type="NCBI Taxonomy" id="1329516"/>
    <lineage>
        <taxon>Bacteria</taxon>
        <taxon>Bacillati</taxon>
        <taxon>Bacillota</taxon>
        <taxon>Bacilli</taxon>
        <taxon>Bacillales</taxon>
        <taxon>Thermoactinomycetaceae</taxon>
        <taxon>Thermoactinomyces</taxon>
    </lineage>
</organism>
<feature type="compositionally biased region" description="Pro residues" evidence="1">
    <location>
        <begin position="29"/>
        <end position="40"/>
    </location>
</feature>
<protein>
    <submittedName>
        <fullName evidence="3">YjgB family protein</fullName>
    </submittedName>
</protein>
<dbReference type="InterPro" id="IPR025453">
    <property type="entry name" value="DUF4309"/>
</dbReference>
<keyword evidence="2" id="KW-0732">Signal</keyword>
<evidence type="ECO:0000256" key="1">
    <source>
        <dbReference type="SAM" id="MobiDB-lite"/>
    </source>
</evidence>
<dbReference type="PROSITE" id="PS51257">
    <property type="entry name" value="PROKAR_LIPOPROTEIN"/>
    <property type="match status" value="1"/>
</dbReference>
<feature type="compositionally biased region" description="Low complexity" evidence="1">
    <location>
        <begin position="41"/>
        <end position="56"/>
    </location>
</feature>
<comment type="caution">
    <text evidence="3">The sequence shown here is derived from an EMBL/GenBank/DDBJ whole genome shotgun (WGS) entry which is preliminary data.</text>
</comment>
<accession>A0A7W2AJ13</accession>
<evidence type="ECO:0000313" key="4">
    <source>
        <dbReference type="Proteomes" id="UP000530514"/>
    </source>
</evidence>